<feature type="transmembrane region" description="Helical" evidence="9">
    <location>
        <begin position="184"/>
        <end position="201"/>
    </location>
</feature>
<name>A0A6J6FHV0_9ZZZZ</name>
<sequence length="440" mass="48348">MLVVAAIIRMFNLGGLRSLVFDEIYYVRDAWTLWNLGYESTWVDGSDFANGGTSAFTTIGDFVAHPPLGKWLIGAGMALFGPDNPFGWRFTTALAGILVVFLTMVIARKIFDSILVAGVAGAFVAVDGISISMSRTALLDGILTAFVLGAFLALLHHLDRPGWGQWLVLSGVLLGAATGVKWNGVFAIAGFGLWIVITEALREGPGVGARLRAGLMSAVRASALVLPVALVTYAATWSGWLTTSDGYGRAHGSETDSNPITQGLSALWSYHTEIYGYGIGLTAQHNYQANPFQWLFMIRPTAFWYETTCGEGCAEYVTSVANPLLWYFAVFALGLLVVRMFRTRKWTYAPIVVGVLSLWVPWLFISHRTMFQFYTVTFEPFLMLAAAWGLRELWRAGYRGVAVGFVAVAAAMSAFFLPVWLGLPIPVWFAMLHYWLPSWI</sequence>
<keyword evidence="5" id="KW-0808">Transferase</keyword>
<feature type="transmembrane region" description="Helical" evidence="9">
    <location>
        <begin position="348"/>
        <end position="365"/>
    </location>
</feature>
<dbReference type="GO" id="GO:0006493">
    <property type="term" value="P:protein O-linked glycosylation"/>
    <property type="evidence" value="ECO:0007669"/>
    <property type="project" value="InterPro"/>
</dbReference>
<dbReference type="GO" id="GO:0000030">
    <property type="term" value="F:mannosyltransferase activity"/>
    <property type="evidence" value="ECO:0007669"/>
    <property type="project" value="InterPro"/>
</dbReference>
<evidence type="ECO:0000256" key="5">
    <source>
        <dbReference type="ARBA" id="ARBA00022679"/>
    </source>
</evidence>
<gene>
    <name evidence="11" type="ORF">UFOPK1788_00352</name>
</gene>
<evidence type="ECO:0000259" key="10">
    <source>
        <dbReference type="Pfam" id="PF02366"/>
    </source>
</evidence>
<dbReference type="InterPro" id="IPR003342">
    <property type="entry name" value="ArnT-like_N"/>
</dbReference>
<evidence type="ECO:0000256" key="3">
    <source>
        <dbReference type="ARBA" id="ARBA00007222"/>
    </source>
</evidence>
<keyword evidence="7 9" id="KW-1133">Transmembrane helix</keyword>
<dbReference type="PANTHER" id="PTHR10050:SF46">
    <property type="entry name" value="PROTEIN O-MANNOSYL-TRANSFERASE 2"/>
    <property type="match status" value="1"/>
</dbReference>
<evidence type="ECO:0000256" key="2">
    <source>
        <dbReference type="ARBA" id="ARBA00004922"/>
    </source>
</evidence>
<evidence type="ECO:0000256" key="9">
    <source>
        <dbReference type="SAM" id="Phobius"/>
    </source>
</evidence>
<comment type="similarity">
    <text evidence="3">Belongs to the glycosyltransferase 39 family.</text>
</comment>
<dbReference type="AlphaFoldDB" id="A0A6J6FHV0"/>
<evidence type="ECO:0000256" key="6">
    <source>
        <dbReference type="ARBA" id="ARBA00022692"/>
    </source>
</evidence>
<feature type="domain" description="ArnT-like N-terminal" evidence="10">
    <location>
        <begin position="2"/>
        <end position="197"/>
    </location>
</feature>
<dbReference type="GO" id="GO:0016020">
    <property type="term" value="C:membrane"/>
    <property type="evidence" value="ECO:0007669"/>
    <property type="project" value="InterPro"/>
</dbReference>
<feature type="transmembrane region" description="Helical" evidence="9">
    <location>
        <begin position="371"/>
        <end position="390"/>
    </location>
</feature>
<evidence type="ECO:0000256" key="1">
    <source>
        <dbReference type="ARBA" id="ARBA00004127"/>
    </source>
</evidence>
<keyword evidence="4" id="KW-0328">Glycosyltransferase</keyword>
<dbReference type="PANTHER" id="PTHR10050">
    <property type="entry name" value="DOLICHYL-PHOSPHATE-MANNOSE--PROTEIN MANNOSYLTRANSFERASE"/>
    <property type="match status" value="1"/>
</dbReference>
<protein>
    <submittedName>
        <fullName evidence="11">Unannotated protein</fullName>
    </submittedName>
</protein>
<dbReference type="GO" id="GO:0012505">
    <property type="term" value="C:endomembrane system"/>
    <property type="evidence" value="ECO:0007669"/>
    <property type="project" value="UniProtKB-SubCell"/>
</dbReference>
<feature type="transmembrane region" description="Helical" evidence="9">
    <location>
        <begin position="114"/>
        <end position="131"/>
    </location>
</feature>
<comment type="pathway">
    <text evidence="2">Protein modification; protein glycosylation.</text>
</comment>
<evidence type="ECO:0000256" key="4">
    <source>
        <dbReference type="ARBA" id="ARBA00022676"/>
    </source>
</evidence>
<organism evidence="11">
    <name type="scientific">freshwater metagenome</name>
    <dbReference type="NCBI Taxonomy" id="449393"/>
    <lineage>
        <taxon>unclassified sequences</taxon>
        <taxon>metagenomes</taxon>
        <taxon>ecological metagenomes</taxon>
    </lineage>
</organism>
<accession>A0A6J6FHV0</accession>
<dbReference type="InterPro" id="IPR027005">
    <property type="entry name" value="PMT-like"/>
</dbReference>
<dbReference type="EMBL" id="CAEZUE010000030">
    <property type="protein sequence ID" value="CAB4587977.1"/>
    <property type="molecule type" value="Genomic_DNA"/>
</dbReference>
<evidence type="ECO:0000256" key="8">
    <source>
        <dbReference type="ARBA" id="ARBA00023136"/>
    </source>
</evidence>
<feature type="transmembrane region" description="Helical" evidence="9">
    <location>
        <begin position="402"/>
        <end position="429"/>
    </location>
</feature>
<evidence type="ECO:0000256" key="7">
    <source>
        <dbReference type="ARBA" id="ARBA00022989"/>
    </source>
</evidence>
<comment type="subcellular location">
    <subcellularLocation>
        <location evidence="1">Endomembrane system</location>
        <topology evidence="1">Multi-pass membrane protein</topology>
    </subcellularLocation>
</comment>
<feature type="transmembrane region" description="Helical" evidence="9">
    <location>
        <begin position="137"/>
        <end position="155"/>
    </location>
</feature>
<keyword evidence="6 9" id="KW-0812">Transmembrane</keyword>
<evidence type="ECO:0000313" key="11">
    <source>
        <dbReference type="EMBL" id="CAB4587977.1"/>
    </source>
</evidence>
<dbReference type="UniPathway" id="UPA00378"/>
<keyword evidence="8 9" id="KW-0472">Membrane</keyword>
<dbReference type="Pfam" id="PF02366">
    <property type="entry name" value="PMT"/>
    <property type="match status" value="1"/>
</dbReference>
<feature type="transmembrane region" description="Helical" evidence="9">
    <location>
        <begin position="324"/>
        <end position="341"/>
    </location>
</feature>
<feature type="transmembrane region" description="Helical" evidence="9">
    <location>
        <begin position="213"/>
        <end position="235"/>
    </location>
</feature>
<proteinExistence type="inferred from homology"/>
<reference evidence="11" key="1">
    <citation type="submission" date="2020-05" db="EMBL/GenBank/DDBJ databases">
        <authorList>
            <person name="Chiriac C."/>
            <person name="Salcher M."/>
            <person name="Ghai R."/>
            <person name="Kavagutti S V."/>
        </authorList>
    </citation>
    <scope>NUCLEOTIDE SEQUENCE</scope>
</reference>
<feature type="transmembrane region" description="Helical" evidence="9">
    <location>
        <begin position="86"/>
        <end position="107"/>
    </location>
</feature>